<dbReference type="Proteomes" id="UP000813444">
    <property type="component" value="Unassembled WGS sequence"/>
</dbReference>
<evidence type="ECO:0000313" key="8">
    <source>
        <dbReference type="Proteomes" id="UP000813444"/>
    </source>
</evidence>
<dbReference type="EMBL" id="JAGPNK010000009">
    <property type="protein sequence ID" value="KAH7313421.1"/>
    <property type="molecule type" value="Genomic_DNA"/>
</dbReference>
<accession>A0A8K0SLQ8</accession>
<name>A0A8K0SLQ8_9HYPO</name>
<organism evidence="7 8">
    <name type="scientific">Stachybotrys elegans</name>
    <dbReference type="NCBI Taxonomy" id="80388"/>
    <lineage>
        <taxon>Eukaryota</taxon>
        <taxon>Fungi</taxon>
        <taxon>Dikarya</taxon>
        <taxon>Ascomycota</taxon>
        <taxon>Pezizomycotina</taxon>
        <taxon>Sordariomycetes</taxon>
        <taxon>Hypocreomycetidae</taxon>
        <taxon>Hypocreales</taxon>
        <taxon>Stachybotryaceae</taxon>
        <taxon>Stachybotrys</taxon>
    </lineage>
</organism>
<evidence type="ECO:0000256" key="2">
    <source>
        <dbReference type="ARBA" id="ARBA00022729"/>
    </source>
</evidence>
<feature type="chain" id="PRO_5035443757" evidence="5">
    <location>
        <begin position="17"/>
        <end position="331"/>
    </location>
</feature>
<keyword evidence="2 5" id="KW-0732">Signal</keyword>
<dbReference type="InterPro" id="IPR002022">
    <property type="entry name" value="Pec_lyase"/>
</dbReference>
<gene>
    <name evidence="7" type="ORF">B0I35DRAFT_504815</name>
</gene>
<dbReference type="AlphaFoldDB" id="A0A8K0SLQ8"/>
<protein>
    <submittedName>
        <fullName evidence="7">Pectate lyase</fullName>
    </submittedName>
</protein>
<comment type="caution">
    <text evidence="7">The sequence shown here is derived from an EMBL/GenBank/DDBJ whole genome shotgun (WGS) entry which is preliminary data.</text>
</comment>
<feature type="domain" description="Pectate lyase" evidence="6">
    <location>
        <begin position="54"/>
        <end position="269"/>
    </location>
</feature>
<dbReference type="PANTHER" id="PTHR31683:SF18">
    <property type="entry name" value="PECTATE LYASE 21-RELATED"/>
    <property type="match status" value="1"/>
</dbReference>
<evidence type="ECO:0000256" key="1">
    <source>
        <dbReference type="ARBA" id="ARBA00010980"/>
    </source>
</evidence>
<keyword evidence="8" id="KW-1185">Reference proteome</keyword>
<dbReference type="GO" id="GO:0000272">
    <property type="term" value="P:polysaccharide catabolic process"/>
    <property type="evidence" value="ECO:0007669"/>
    <property type="project" value="UniProtKB-KW"/>
</dbReference>
<keyword evidence="3 4" id="KW-0456">Lyase</keyword>
<dbReference type="GO" id="GO:0030570">
    <property type="term" value="F:pectate lyase activity"/>
    <property type="evidence" value="ECO:0007669"/>
    <property type="project" value="InterPro"/>
</dbReference>
<dbReference type="Gene3D" id="2.160.20.10">
    <property type="entry name" value="Single-stranded right-handed beta-helix, Pectin lyase-like"/>
    <property type="match status" value="1"/>
</dbReference>
<evidence type="ECO:0000256" key="4">
    <source>
        <dbReference type="RuleBase" id="RU361173"/>
    </source>
</evidence>
<dbReference type="Pfam" id="PF00544">
    <property type="entry name" value="Pectate_lyase_4"/>
    <property type="match status" value="1"/>
</dbReference>
<evidence type="ECO:0000313" key="7">
    <source>
        <dbReference type="EMBL" id="KAH7313421.1"/>
    </source>
</evidence>
<comment type="similarity">
    <text evidence="1 4">Belongs to the polysaccharide lyase 1 family.</text>
</comment>
<dbReference type="SMART" id="SM00656">
    <property type="entry name" value="Amb_all"/>
    <property type="match status" value="1"/>
</dbReference>
<comment type="subcellular location">
    <subcellularLocation>
        <location evidence="4">Secreted</location>
    </subcellularLocation>
</comment>
<dbReference type="PANTHER" id="PTHR31683">
    <property type="entry name" value="PECTATE LYASE 18-RELATED"/>
    <property type="match status" value="1"/>
</dbReference>
<proteinExistence type="inferred from homology"/>
<evidence type="ECO:0000256" key="3">
    <source>
        <dbReference type="ARBA" id="ARBA00023239"/>
    </source>
</evidence>
<evidence type="ECO:0000259" key="6">
    <source>
        <dbReference type="SMART" id="SM00656"/>
    </source>
</evidence>
<keyword evidence="4" id="KW-0624">Polysaccharide degradation</keyword>
<dbReference type="InterPro" id="IPR011050">
    <property type="entry name" value="Pectin_lyase_fold/virulence"/>
</dbReference>
<reference evidence="7" key="1">
    <citation type="journal article" date="2021" name="Nat. Commun.">
        <title>Genetic determinants of endophytism in the Arabidopsis root mycobiome.</title>
        <authorList>
            <person name="Mesny F."/>
            <person name="Miyauchi S."/>
            <person name="Thiergart T."/>
            <person name="Pickel B."/>
            <person name="Atanasova L."/>
            <person name="Karlsson M."/>
            <person name="Huettel B."/>
            <person name="Barry K.W."/>
            <person name="Haridas S."/>
            <person name="Chen C."/>
            <person name="Bauer D."/>
            <person name="Andreopoulos W."/>
            <person name="Pangilinan J."/>
            <person name="LaButti K."/>
            <person name="Riley R."/>
            <person name="Lipzen A."/>
            <person name="Clum A."/>
            <person name="Drula E."/>
            <person name="Henrissat B."/>
            <person name="Kohler A."/>
            <person name="Grigoriev I.V."/>
            <person name="Martin F.M."/>
            <person name="Hacquard S."/>
        </authorList>
    </citation>
    <scope>NUCLEOTIDE SEQUENCE</scope>
    <source>
        <strain evidence="7">MPI-CAGE-CH-0235</strain>
    </source>
</reference>
<evidence type="ECO:0000256" key="5">
    <source>
        <dbReference type="SAM" id="SignalP"/>
    </source>
</evidence>
<feature type="signal peptide" evidence="5">
    <location>
        <begin position="1"/>
        <end position="16"/>
    </location>
</feature>
<dbReference type="InterPro" id="IPR045032">
    <property type="entry name" value="PEL"/>
</dbReference>
<dbReference type="GO" id="GO:0005576">
    <property type="term" value="C:extracellular region"/>
    <property type="evidence" value="ECO:0007669"/>
    <property type="project" value="UniProtKB-SubCell"/>
</dbReference>
<dbReference type="OrthoDB" id="1637350at2759"/>
<keyword evidence="4" id="KW-0119">Carbohydrate metabolism</keyword>
<sequence>MKFLSVLAGLVAIAAATPTPTVDDATHSFEKRASISEAANLGYATLNGGTKGGSGGTVTTVSTLAQFTQAVDEKDTSARIVVVKGVISGNAKVRIGSNKSVIGLPGAGFNNIGLYIRRQKNVIVRNLKISNVVAENGDAISIDASTNVWVDHNELSSALVADKDYYDGLLDASHGADYLTFSYNYFHDHHKASLVGHSDSNSSEDKGKLRVTYANNYWKNVGSRTPLLRFGTAHIYNNYYDTVSVSGVNSRMGAQALLQSSVFRNSPVAVTSRDSDEKGSVALFDVNLGGGLNDAPQGSMSPSSPPYSYSLLGASAVANTVPNQAGARLSF</sequence>
<keyword evidence="4" id="KW-0964">Secreted</keyword>
<dbReference type="InterPro" id="IPR012334">
    <property type="entry name" value="Pectin_lyas_fold"/>
</dbReference>
<dbReference type="SUPFAM" id="SSF51126">
    <property type="entry name" value="Pectin lyase-like"/>
    <property type="match status" value="1"/>
</dbReference>